<keyword evidence="4" id="KW-1185">Reference proteome</keyword>
<dbReference type="RefSeq" id="XP_014148633.1">
    <property type="nucleotide sequence ID" value="XM_014293158.1"/>
</dbReference>
<protein>
    <recommendedName>
        <fullName evidence="2">CCHC-type domain-containing protein</fullName>
    </recommendedName>
</protein>
<sequence>MQPQNSTDRQMRRRRRQFGAPVRCHVCNNLGHKWVDCPTDGLYSSYADPVLSTFDRTRSPTSPASAYTQSTQCVVPNSQSTWLAANAQNQSQQSKFTYQHQQQGGELNTQSNSDTSSVNADDGTPKKRKHRAGVRNRKLKDLPDDWRDRCFRCHSLDHRAVSCPTRQKNKNLDTNTPVESSTAVEPTTEVEPGTPVSATINPIATVQCKTAVKSSTPDESASAVPPSTPVKSKFGSSVESSTTLECGTAVPPSSSVLTSKAAQTSTSVKVESGTVKPSTPTHPSSAKQDTPYFDARLSSPIAFKQKVLSLFSDLPAHERSQVIATLISELPIATRSRMISYLVRDLPYEARQHLINNLLVPQMDDYLSPMSSCLSEEMDYSEFYDEGIETREPFCYKGPEIIAQPHNKRMGVPTPYHSSTPMRSAPVYSRAISLTTYNNYHVPPAAFPQTFVSHQKSSLVPDTKTRDRASRYAAIFAKSEGCA</sequence>
<dbReference type="InterPro" id="IPR001878">
    <property type="entry name" value="Znf_CCHC"/>
</dbReference>
<feature type="compositionally biased region" description="Polar residues" evidence="1">
    <location>
        <begin position="172"/>
        <end position="185"/>
    </location>
</feature>
<evidence type="ECO:0000256" key="1">
    <source>
        <dbReference type="SAM" id="MobiDB-lite"/>
    </source>
</evidence>
<organism evidence="3 4">
    <name type="scientific">Sphaeroforma arctica JP610</name>
    <dbReference type="NCBI Taxonomy" id="667725"/>
    <lineage>
        <taxon>Eukaryota</taxon>
        <taxon>Ichthyosporea</taxon>
        <taxon>Ichthyophonida</taxon>
        <taxon>Sphaeroforma</taxon>
    </lineage>
</organism>
<feature type="region of interest" description="Disordered" evidence="1">
    <location>
        <begin position="167"/>
        <end position="197"/>
    </location>
</feature>
<evidence type="ECO:0000313" key="4">
    <source>
        <dbReference type="Proteomes" id="UP000054560"/>
    </source>
</evidence>
<feature type="compositionally biased region" description="Basic residues" evidence="1">
    <location>
        <begin position="126"/>
        <end position="136"/>
    </location>
</feature>
<feature type="compositionally biased region" description="Polar residues" evidence="1">
    <location>
        <begin position="234"/>
        <end position="288"/>
    </location>
</feature>
<dbReference type="GO" id="GO:0008270">
    <property type="term" value="F:zinc ion binding"/>
    <property type="evidence" value="ECO:0007669"/>
    <property type="project" value="InterPro"/>
</dbReference>
<dbReference type="InterPro" id="IPR036875">
    <property type="entry name" value="Znf_CCHC_sf"/>
</dbReference>
<proteinExistence type="predicted"/>
<dbReference type="Proteomes" id="UP000054560">
    <property type="component" value="Unassembled WGS sequence"/>
</dbReference>
<feature type="domain" description="CCHC-type" evidence="2">
    <location>
        <begin position="149"/>
        <end position="165"/>
    </location>
</feature>
<dbReference type="AlphaFoldDB" id="A0A0L0FE39"/>
<dbReference type="GeneID" id="25913236"/>
<dbReference type="SUPFAM" id="SSF57756">
    <property type="entry name" value="Retrovirus zinc finger-like domains"/>
    <property type="match status" value="1"/>
</dbReference>
<feature type="compositionally biased region" description="Polar residues" evidence="1">
    <location>
        <begin position="95"/>
        <end position="119"/>
    </location>
</feature>
<evidence type="ECO:0000259" key="2">
    <source>
        <dbReference type="SMART" id="SM00343"/>
    </source>
</evidence>
<dbReference type="SMART" id="SM00343">
    <property type="entry name" value="ZnF_C2HC"/>
    <property type="match status" value="2"/>
</dbReference>
<feature type="region of interest" description="Disordered" evidence="1">
    <location>
        <begin position="214"/>
        <end position="291"/>
    </location>
</feature>
<dbReference type="GO" id="GO:0003676">
    <property type="term" value="F:nucleic acid binding"/>
    <property type="evidence" value="ECO:0007669"/>
    <property type="project" value="InterPro"/>
</dbReference>
<dbReference type="EMBL" id="KQ244133">
    <property type="protein sequence ID" value="KNC74731.1"/>
    <property type="molecule type" value="Genomic_DNA"/>
</dbReference>
<accession>A0A0L0FE39</accession>
<feature type="region of interest" description="Disordered" evidence="1">
    <location>
        <begin position="93"/>
        <end position="136"/>
    </location>
</feature>
<feature type="domain" description="CCHC-type" evidence="2">
    <location>
        <begin position="23"/>
        <end position="39"/>
    </location>
</feature>
<name>A0A0L0FE39_9EUKA</name>
<evidence type="ECO:0000313" key="3">
    <source>
        <dbReference type="EMBL" id="KNC74731.1"/>
    </source>
</evidence>
<gene>
    <name evidence="3" type="ORF">SARC_12732</name>
</gene>
<reference evidence="3 4" key="1">
    <citation type="submission" date="2011-02" db="EMBL/GenBank/DDBJ databases">
        <title>The Genome Sequence of Sphaeroforma arctica JP610.</title>
        <authorList>
            <consortium name="The Broad Institute Genome Sequencing Platform"/>
            <person name="Russ C."/>
            <person name="Cuomo C."/>
            <person name="Young S.K."/>
            <person name="Zeng Q."/>
            <person name="Gargeya S."/>
            <person name="Alvarado L."/>
            <person name="Berlin A."/>
            <person name="Chapman S.B."/>
            <person name="Chen Z."/>
            <person name="Freedman E."/>
            <person name="Gellesch M."/>
            <person name="Goldberg J."/>
            <person name="Griggs A."/>
            <person name="Gujja S."/>
            <person name="Heilman E."/>
            <person name="Heiman D."/>
            <person name="Howarth C."/>
            <person name="Mehta T."/>
            <person name="Neiman D."/>
            <person name="Pearson M."/>
            <person name="Roberts A."/>
            <person name="Saif S."/>
            <person name="Shea T."/>
            <person name="Shenoy N."/>
            <person name="Sisk P."/>
            <person name="Stolte C."/>
            <person name="Sykes S."/>
            <person name="White J."/>
            <person name="Yandava C."/>
            <person name="Burger G."/>
            <person name="Gray M.W."/>
            <person name="Holland P.W.H."/>
            <person name="King N."/>
            <person name="Lang F.B.F."/>
            <person name="Roger A.J."/>
            <person name="Ruiz-Trillo I."/>
            <person name="Haas B."/>
            <person name="Nusbaum C."/>
            <person name="Birren B."/>
        </authorList>
    </citation>
    <scope>NUCLEOTIDE SEQUENCE [LARGE SCALE GENOMIC DNA]</scope>
    <source>
        <strain evidence="3 4">JP610</strain>
    </source>
</reference>